<comment type="caution">
    <text evidence="1">The sequence shown here is derived from an EMBL/GenBank/DDBJ whole genome shotgun (WGS) entry which is preliminary data.</text>
</comment>
<dbReference type="AlphaFoldDB" id="A0A2H0DZQ9"/>
<reference evidence="1 2" key="1">
    <citation type="submission" date="2017-09" db="EMBL/GenBank/DDBJ databases">
        <title>Depth-based differentiation of microbial function through sediment-hosted aquifers and enrichment of novel symbionts in the deep terrestrial subsurface.</title>
        <authorList>
            <person name="Probst A.J."/>
            <person name="Ladd B."/>
            <person name="Jarett J.K."/>
            <person name="Geller-Mcgrath D.E."/>
            <person name="Sieber C.M."/>
            <person name="Emerson J.B."/>
            <person name="Anantharaman K."/>
            <person name="Thomas B.C."/>
            <person name="Malmstrom R."/>
            <person name="Stieglmeier M."/>
            <person name="Klingl A."/>
            <person name="Woyke T."/>
            <person name="Ryan C.M."/>
            <person name="Banfield J.F."/>
        </authorList>
    </citation>
    <scope>NUCLEOTIDE SEQUENCE [LARGE SCALE GENOMIC DNA]</scope>
    <source>
        <strain evidence="1">CG22_combo_CG10-13_8_21_14_all_36_13</strain>
    </source>
</reference>
<sequence length="147" mass="16377">MSQAFGEGDHIPAKYTCDGDDINPPFVISGVPEGTQSITLIMDDPDVPKSIREDGIWDHWVVFNIPANTTEIKEGVEPEGIHGRGTSGNLGYHGPCPPDREHRYFFKLYALDVELNLEEGVSKKEVERAMEGHVIQQTTLIGLYVRK</sequence>
<dbReference type="SUPFAM" id="SSF49777">
    <property type="entry name" value="PEBP-like"/>
    <property type="match status" value="1"/>
</dbReference>
<proteinExistence type="predicted"/>
<dbReference type="InterPro" id="IPR008914">
    <property type="entry name" value="PEBP"/>
</dbReference>
<dbReference type="PANTHER" id="PTHR30289:SF1">
    <property type="entry name" value="PEBP (PHOSPHATIDYLETHANOLAMINE-BINDING PROTEIN) FAMILY PROTEIN"/>
    <property type="match status" value="1"/>
</dbReference>
<organism evidence="1 2">
    <name type="scientific">Candidatus Campbellbacteria bacterium CG22_combo_CG10-13_8_21_14_all_36_13</name>
    <dbReference type="NCBI Taxonomy" id="1974529"/>
    <lineage>
        <taxon>Bacteria</taxon>
        <taxon>Candidatus Campbelliibacteriota</taxon>
    </lineage>
</organism>
<gene>
    <name evidence="1" type="ORF">COW81_02345</name>
</gene>
<evidence type="ECO:0000313" key="2">
    <source>
        <dbReference type="Proteomes" id="UP000231143"/>
    </source>
</evidence>
<dbReference type="EMBL" id="PCTT01000030">
    <property type="protein sequence ID" value="PIP87050.1"/>
    <property type="molecule type" value="Genomic_DNA"/>
</dbReference>
<dbReference type="Proteomes" id="UP000231143">
    <property type="component" value="Unassembled WGS sequence"/>
</dbReference>
<dbReference type="Pfam" id="PF01161">
    <property type="entry name" value="PBP"/>
    <property type="match status" value="1"/>
</dbReference>
<dbReference type="NCBIfam" id="TIGR00481">
    <property type="entry name" value="YbhB/YbcL family Raf kinase inhibitor-like protein"/>
    <property type="match status" value="1"/>
</dbReference>
<accession>A0A2H0DZQ9</accession>
<dbReference type="Gene3D" id="3.90.280.10">
    <property type="entry name" value="PEBP-like"/>
    <property type="match status" value="1"/>
</dbReference>
<dbReference type="InterPro" id="IPR005247">
    <property type="entry name" value="YbhB_YbcL/LppC-like"/>
</dbReference>
<dbReference type="InterPro" id="IPR036610">
    <property type="entry name" value="PEBP-like_sf"/>
</dbReference>
<dbReference type="CDD" id="cd00865">
    <property type="entry name" value="PEBP_bact_arch"/>
    <property type="match status" value="1"/>
</dbReference>
<protein>
    <submittedName>
        <fullName evidence="1">YbhB/YbcL family Raf kinase inhibitor-like protein</fullName>
    </submittedName>
</protein>
<dbReference type="PANTHER" id="PTHR30289">
    <property type="entry name" value="UNCHARACTERIZED PROTEIN YBCL-RELATED"/>
    <property type="match status" value="1"/>
</dbReference>
<evidence type="ECO:0000313" key="1">
    <source>
        <dbReference type="EMBL" id="PIP87050.1"/>
    </source>
</evidence>
<name>A0A2H0DZQ9_9BACT</name>